<dbReference type="SUPFAM" id="SSF50621">
    <property type="entry name" value="Alanine racemase C-terminal domain-like"/>
    <property type="match status" value="1"/>
</dbReference>
<dbReference type="InterPro" id="IPR020622">
    <property type="entry name" value="Ala_racemase_pyridoxalP-BS"/>
</dbReference>
<dbReference type="Pfam" id="PF00842">
    <property type="entry name" value="Ala_racemase_C"/>
    <property type="match status" value="1"/>
</dbReference>
<dbReference type="PANTHER" id="PTHR30511">
    <property type="entry name" value="ALANINE RACEMASE"/>
    <property type="match status" value="1"/>
</dbReference>
<evidence type="ECO:0000313" key="7">
    <source>
        <dbReference type="EMBL" id="ACZ08662.1"/>
    </source>
</evidence>
<dbReference type="EMBL" id="CP001739">
    <property type="protein sequence ID" value="ACZ08662.1"/>
    <property type="molecule type" value="Genomic_DNA"/>
</dbReference>
<dbReference type="AlphaFoldDB" id="D1AIX4"/>
<organism evidence="7 8">
    <name type="scientific">Sebaldella termitidis (strain ATCC 33386 / NCTC 11300)</name>
    <dbReference type="NCBI Taxonomy" id="526218"/>
    <lineage>
        <taxon>Bacteria</taxon>
        <taxon>Fusobacteriati</taxon>
        <taxon>Fusobacteriota</taxon>
        <taxon>Fusobacteriia</taxon>
        <taxon>Fusobacteriales</taxon>
        <taxon>Leptotrichiaceae</taxon>
        <taxon>Sebaldella</taxon>
    </lineage>
</organism>
<dbReference type="InterPro" id="IPR000821">
    <property type="entry name" value="Ala_racemase"/>
</dbReference>
<evidence type="ECO:0000256" key="4">
    <source>
        <dbReference type="PIRSR" id="PIRSR600821-50"/>
    </source>
</evidence>
<dbReference type="SMART" id="SM01005">
    <property type="entry name" value="Ala_racemase_C"/>
    <property type="match status" value="1"/>
</dbReference>
<dbReference type="PROSITE" id="PS00395">
    <property type="entry name" value="ALANINE_RACEMASE"/>
    <property type="match status" value="1"/>
</dbReference>
<evidence type="ECO:0000256" key="2">
    <source>
        <dbReference type="ARBA" id="ARBA00022898"/>
    </source>
</evidence>
<reference evidence="7 8" key="2">
    <citation type="journal article" date="2010" name="Stand. Genomic Sci.">
        <title>Complete genome sequence of Sebaldella termitidis type strain (NCTC 11300).</title>
        <authorList>
            <person name="Harmon-Smith M."/>
            <person name="Celia L."/>
            <person name="Chertkov O."/>
            <person name="Lapidus A."/>
            <person name="Copeland A."/>
            <person name="Glavina Del Rio T."/>
            <person name="Nolan M."/>
            <person name="Lucas S."/>
            <person name="Tice H."/>
            <person name="Cheng J.F."/>
            <person name="Han C."/>
            <person name="Detter J.C."/>
            <person name="Bruce D."/>
            <person name="Goodwin L."/>
            <person name="Pitluck S."/>
            <person name="Pati A."/>
            <person name="Liolios K."/>
            <person name="Ivanova N."/>
            <person name="Mavromatis K."/>
            <person name="Mikhailova N."/>
            <person name="Chen A."/>
            <person name="Palaniappan K."/>
            <person name="Land M."/>
            <person name="Hauser L."/>
            <person name="Chang Y.J."/>
            <person name="Jeffries C.D."/>
            <person name="Brettin T."/>
            <person name="Goker M."/>
            <person name="Beck B."/>
            <person name="Bristow J."/>
            <person name="Eisen J.A."/>
            <person name="Markowitz V."/>
            <person name="Hugenholtz P."/>
            <person name="Kyrpides N.C."/>
            <person name="Klenk H.P."/>
            <person name="Chen F."/>
        </authorList>
    </citation>
    <scope>NUCLEOTIDE SEQUENCE [LARGE SCALE GENOMIC DNA]</scope>
    <source>
        <strain evidence="8">ATCC 33386 / NCTC 11300</strain>
    </source>
</reference>
<dbReference type="CDD" id="cd00430">
    <property type="entry name" value="PLPDE_III_AR"/>
    <property type="match status" value="1"/>
</dbReference>
<feature type="modified residue" description="N6-(pyridoxal phosphate)lysine" evidence="4">
    <location>
        <position position="30"/>
    </location>
</feature>
<dbReference type="GO" id="GO:0005829">
    <property type="term" value="C:cytosol"/>
    <property type="evidence" value="ECO:0007669"/>
    <property type="project" value="TreeGrafter"/>
</dbReference>
<feature type="binding site" evidence="5">
    <location>
        <position position="128"/>
    </location>
    <ligand>
        <name>substrate</name>
    </ligand>
</feature>
<dbReference type="PRINTS" id="PR00992">
    <property type="entry name" value="ALARACEMASE"/>
</dbReference>
<dbReference type="GO" id="GO:0030632">
    <property type="term" value="P:D-alanine biosynthetic process"/>
    <property type="evidence" value="ECO:0007669"/>
    <property type="project" value="TreeGrafter"/>
</dbReference>
<evidence type="ECO:0000256" key="1">
    <source>
        <dbReference type="ARBA" id="ARBA00001933"/>
    </source>
</evidence>
<evidence type="ECO:0000313" key="8">
    <source>
        <dbReference type="Proteomes" id="UP000000845"/>
    </source>
</evidence>
<keyword evidence="8" id="KW-1185">Reference proteome</keyword>
<comment type="cofactor">
    <cofactor evidence="1 4">
        <name>pyridoxal 5'-phosphate</name>
        <dbReference type="ChEBI" id="CHEBI:597326"/>
    </cofactor>
</comment>
<dbReference type="SUPFAM" id="SSF51419">
    <property type="entry name" value="PLP-binding barrel"/>
    <property type="match status" value="1"/>
</dbReference>
<evidence type="ECO:0000256" key="5">
    <source>
        <dbReference type="PIRSR" id="PIRSR600821-52"/>
    </source>
</evidence>
<dbReference type="GO" id="GO:0030170">
    <property type="term" value="F:pyridoxal phosphate binding"/>
    <property type="evidence" value="ECO:0007669"/>
    <property type="project" value="TreeGrafter"/>
</dbReference>
<dbReference type="InterPro" id="IPR001608">
    <property type="entry name" value="Ala_racemase_N"/>
</dbReference>
<keyword evidence="3 7" id="KW-0413">Isomerase</keyword>
<proteinExistence type="predicted"/>
<evidence type="ECO:0000256" key="3">
    <source>
        <dbReference type="ARBA" id="ARBA00023235"/>
    </source>
</evidence>
<accession>D1AIX4</accession>
<dbReference type="HOGENOM" id="CLU_028393_2_2_0"/>
<dbReference type="KEGG" id="str:Sterm_1804"/>
<dbReference type="STRING" id="526218.Sterm_1804"/>
<dbReference type="Pfam" id="PF01168">
    <property type="entry name" value="Ala_racemase_N"/>
    <property type="match status" value="1"/>
</dbReference>
<dbReference type="RefSeq" id="WP_012861256.1">
    <property type="nucleotide sequence ID" value="NC_013517.1"/>
</dbReference>
<gene>
    <name evidence="7" type="ordered locus">Sterm_1804</name>
</gene>
<dbReference type="Gene3D" id="2.40.37.10">
    <property type="entry name" value="Lyase, Ornithine Decarboxylase, Chain A, domain 1"/>
    <property type="match status" value="1"/>
</dbReference>
<evidence type="ECO:0000259" key="6">
    <source>
        <dbReference type="SMART" id="SM01005"/>
    </source>
</evidence>
<protein>
    <submittedName>
        <fullName evidence="7">Alanine racemase</fullName>
        <ecNumber evidence="7">5.1.1.1</ecNumber>
    </submittedName>
</protein>
<feature type="binding site" evidence="5">
    <location>
        <position position="301"/>
    </location>
    <ligand>
        <name>substrate</name>
    </ligand>
</feature>
<dbReference type="InterPro" id="IPR009006">
    <property type="entry name" value="Ala_racemase/Decarboxylase_C"/>
</dbReference>
<dbReference type="NCBIfam" id="TIGR00492">
    <property type="entry name" value="alr"/>
    <property type="match status" value="1"/>
</dbReference>
<feature type="domain" description="Alanine racemase C-terminal" evidence="6">
    <location>
        <begin position="231"/>
        <end position="360"/>
    </location>
</feature>
<dbReference type="InterPro" id="IPR029066">
    <property type="entry name" value="PLP-binding_barrel"/>
</dbReference>
<keyword evidence="2 4" id="KW-0663">Pyridoxal phosphate</keyword>
<dbReference type="InterPro" id="IPR011079">
    <property type="entry name" value="Ala_racemase_C"/>
</dbReference>
<dbReference type="EC" id="5.1.1.1" evidence="7"/>
<name>D1AIX4_SEBTE</name>
<dbReference type="GO" id="GO:0008784">
    <property type="term" value="F:alanine racemase activity"/>
    <property type="evidence" value="ECO:0007669"/>
    <property type="project" value="UniProtKB-EC"/>
</dbReference>
<dbReference type="PANTHER" id="PTHR30511:SF0">
    <property type="entry name" value="ALANINE RACEMASE, CATABOLIC-RELATED"/>
    <property type="match status" value="1"/>
</dbReference>
<sequence length="367" mass="41939">MLNCVKINRENIIKNLKRIRNMTPLICVVKDDAYGLGIENILPVLYNEGERYYAVAFFEEASEIRKMYEDVNIIILNYTEEEKLHEAVKDKIEVSVFSMLQLHRYIEILGDKIPELGIHIKFNTGMNRLGFDIEETPELCRIISENNLQVKSVFSHISNSENIENTEKQLEKFENITNLLKKHEINYGFRHISASPALFQYTGKYNFDFSRVGMAIYGLEPLSKDTGLEKCISIESKIINIKNVKKGEYISYGENNRLEKDTAVGIIPMGYAQGIQMQIENKGAYALINGKKAPVIGEVCMDMLLLDISGIENVNLLDSVVLLGKSGNEEITLRDISKWTSTIQDDIITKISKKIKRIITQGELWKK</sequence>
<dbReference type="Gene3D" id="3.20.20.10">
    <property type="entry name" value="Alanine racemase"/>
    <property type="match status" value="1"/>
</dbReference>
<dbReference type="eggNOG" id="COG0787">
    <property type="taxonomic scope" value="Bacteria"/>
</dbReference>
<reference evidence="8" key="1">
    <citation type="submission" date="2009-09" db="EMBL/GenBank/DDBJ databases">
        <title>The complete chromosome of Sebaldella termitidis ATCC 33386.</title>
        <authorList>
            <consortium name="US DOE Joint Genome Institute (JGI-PGF)"/>
            <person name="Lucas S."/>
            <person name="Copeland A."/>
            <person name="Lapidus A."/>
            <person name="Glavina del Rio T."/>
            <person name="Dalin E."/>
            <person name="Tice H."/>
            <person name="Bruce D."/>
            <person name="Goodwin L."/>
            <person name="Pitluck S."/>
            <person name="Kyrpides N."/>
            <person name="Mavromatis K."/>
            <person name="Ivanova N."/>
            <person name="Mikhailova N."/>
            <person name="Sims D."/>
            <person name="Meincke L."/>
            <person name="Brettin T."/>
            <person name="Detter J.C."/>
            <person name="Han C."/>
            <person name="Larimer F."/>
            <person name="Land M."/>
            <person name="Hauser L."/>
            <person name="Markowitz V."/>
            <person name="Cheng J.F."/>
            <person name="Hugenholtz P."/>
            <person name="Woyke T."/>
            <person name="Wu D."/>
            <person name="Eisen J.A."/>
        </authorList>
    </citation>
    <scope>NUCLEOTIDE SEQUENCE [LARGE SCALE GENOMIC DNA]</scope>
    <source>
        <strain evidence="8">ATCC 33386 / NCTC 11300</strain>
    </source>
</reference>
<dbReference type="Proteomes" id="UP000000845">
    <property type="component" value="Chromosome"/>
</dbReference>